<dbReference type="Gene3D" id="3.30.40.10">
    <property type="entry name" value="Zinc/RING finger domain, C3HC4 (zinc finger)"/>
    <property type="match status" value="1"/>
</dbReference>
<sequence length="283" mass="32166">MEHFLKSDSAEEVILIQKKNTLTLREVRRIMELKCKAEIKFHLVKFEHVNTPREVFYRDPHNCKNAPHDEDDDEWTWSSAIIPACTELMDDFLTFHQTQELAEKQLSYSMLMARRYVAALLHRNLDKVTSQYAQLVLPNVTQVRRHQDIVAAGLLSACNSVAPLTRSLAISDLLKYIEVPEKHKGDLGCGICLDVLTKDLPKGATVSVTRQVATGNKEGVETSSVSVVYMVEGFSSLTTHHAAELPRRHCSGICCIWKHLAKHDTCPNCRRNFAHELGEYQRI</sequence>
<accession>A0A9P7YUL2</accession>
<reference evidence="1" key="1">
    <citation type="journal article" date="2021" name="IMA Fungus">
        <title>Genomic characterization of three marine fungi, including Emericellopsis atlantica sp. nov. with signatures of a generalist lifestyle and marine biomass degradation.</title>
        <authorList>
            <person name="Hagestad O.C."/>
            <person name="Hou L."/>
            <person name="Andersen J.H."/>
            <person name="Hansen E.H."/>
            <person name="Altermark B."/>
            <person name="Li C."/>
            <person name="Kuhnert E."/>
            <person name="Cox R.J."/>
            <person name="Crous P.W."/>
            <person name="Spatafora J.W."/>
            <person name="Lail K."/>
            <person name="Amirebrahimi M."/>
            <person name="Lipzen A."/>
            <person name="Pangilinan J."/>
            <person name="Andreopoulos W."/>
            <person name="Hayes R.D."/>
            <person name="Ng V."/>
            <person name="Grigoriev I.V."/>
            <person name="Jackson S.A."/>
            <person name="Sutton T.D.S."/>
            <person name="Dobson A.D.W."/>
            <person name="Rama T."/>
        </authorList>
    </citation>
    <scope>NUCLEOTIDE SEQUENCE</scope>
    <source>
        <strain evidence="1">TRa3180A</strain>
    </source>
</reference>
<dbReference type="InterPro" id="IPR013083">
    <property type="entry name" value="Znf_RING/FYVE/PHD"/>
</dbReference>
<comment type="caution">
    <text evidence="1">The sequence shown here is derived from an EMBL/GenBank/DDBJ whole genome shotgun (WGS) entry which is preliminary data.</text>
</comment>
<evidence type="ECO:0000313" key="1">
    <source>
        <dbReference type="EMBL" id="KAG9240278.1"/>
    </source>
</evidence>
<organism evidence="1 2">
    <name type="scientific">Calycina marina</name>
    <dbReference type="NCBI Taxonomy" id="1763456"/>
    <lineage>
        <taxon>Eukaryota</taxon>
        <taxon>Fungi</taxon>
        <taxon>Dikarya</taxon>
        <taxon>Ascomycota</taxon>
        <taxon>Pezizomycotina</taxon>
        <taxon>Leotiomycetes</taxon>
        <taxon>Helotiales</taxon>
        <taxon>Pezizellaceae</taxon>
        <taxon>Calycina</taxon>
    </lineage>
</organism>
<gene>
    <name evidence="1" type="ORF">BJ878DRAFT_561588</name>
</gene>
<evidence type="ECO:0000313" key="2">
    <source>
        <dbReference type="Proteomes" id="UP000887226"/>
    </source>
</evidence>
<keyword evidence="2" id="KW-1185">Reference proteome</keyword>
<dbReference type="EMBL" id="MU254506">
    <property type="protein sequence ID" value="KAG9240278.1"/>
    <property type="molecule type" value="Genomic_DNA"/>
</dbReference>
<dbReference type="AlphaFoldDB" id="A0A9P7YUL2"/>
<dbReference type="Proteomes" id="UP000887226">
    <property type="component" value="Unassembled WGS sequence"/>
</dbReference>
<protein>
    <submittedName>
        <fullName evidence="1">Uncharacterized protein</fullName>
    </submittedName>
</protein>
<name>A0A9P7YUL2_9HELO</name>
<proteinExistence type="predicted"/>